<dbReference type="SUPFAM" id="SSF109604">
    <property type="entry name" value="HD-domain/PDEase-like"/>
    <property type="match status" value="1"/>
</dbReference>
<gene>
    <name evidence="1" type="ORF">EDD60_13316</name>
</gene>
<protein>
    <recommendedName>
        <fullName evidence="3">HD domain-containing protein</fullName>
    </recommendedName>
</protein>
<keyword evidence="2" id="KW-1185">Reference proteome</keyword>
<dbReference type="EMBL" id="SMCQ01000033">
    <property type="protein sequence ID" value="TCV91234.1"/>
    <property type="molecule type" value="Genomic_DNA"/>
</dbReference>
<evidence type="ECO:0000313" key="2">
    <source>
        <dbReference type="Proteomes" id="UP000295515"/>
    </source>
</evidence>
<dbReference type="AlphaFoldDB" id="A0A4R3YJQ1"/>
<dbReference type="RefSeq" id="WP_066450525.1">
    <property type="nucleotide sequence ID" value="NZ_JANKBF010000028.1"/>
</dbReference>
<organism evidence="1 2">
    <name type="scientific">Longibaculum muris</name>
    <dbReference type="NCBI Taxonomy" id="1796628"/>
    <lineage>
        <taxon>Bacteria</taxon>
        <taxon>Bacillati</taxon>
        <taxon>Bacillota</taxon>
        <taxon>Erysipelotrichia</taxon>
        <taxon>Erysipelotrichales</taxon>
        <taxon>Coprobacillaceae</taxon>
        <taxon>Longibaculum</taxon>
    </lineage>
</organism>
<name>A0A4R3YJQ1_9FIRM</name>
<dbReference type="Gene3D" id="1.10.3210.10">
    <property type="entry name" value="Hypothetical protein af1432"/>
    <property type="match status" value="1"/>
</dbReference>
<evidence type="ECO:0008006" key="3">
    <source>
        <dbReference type="Google" id="ProtNLM"/>
    </source>
</evidence>
<dbReference type="GeneID" id="98916735"/>
<comment type="caution">
    <text evidence="1">The sequence shown here is derived from an EMBL/GenBank/DDBJ whole genome shotgun (WGS) entry which is preliminary data.</text>
</comment>
<accession>A0A4R3YJQ1</accession>
<sequence length="175" mass="20252">MLMHTYTGKQINPLAITQEDIEIKDIAHALSLLCRGGGHLKYFYSVAQHSLNCAHEAKARGYSNQVTLACLLHDASEAYISDIIRPVKAYLPQYIEIESNIMDAIFQKYGLAFLSEEEHALWKQIDNDLLAHELIYFMSEKSDYDLPVLHTTPFFQKQEHEDVYHMFINQFDQLI</sequence>
<reference evidence="1 2" key="1">
    <citation type="submission" date="2019-03" db="EMBL/GenBank/DDBJ databases">
        <title>Genomic Encyclopedia of Type Strains, Phase IV (KMG-IV): sequencing the most valuable type-strain genomes for metagenomic binning, comparative biology and taxonomic classification.</title>
        <authorList>
            <person name="Goeker M."/>
        </authorList>
    </citation>
    <scope>NUCLEOTIDE SEQUENCE [LARGE SCALE GENOMIC DNA]</scope>
    <source>
        <strain evidence="1 2">DSM 29487</strain>
    </source>
</reference>
<evidence type="ECO:0000313" key="1">
    <source>
        <dbReference type="EMBL" id="TCV91234.1"/>
    </source>
</evidence>
<dbReference type="Proteomes" id="UP000295515">
    <property type="component" value="Unassembled WGS sequence"/>
</dbReference>
<proteinExistence type="predicted"/>